<comment type="subcellular location">
    <subcellularLocation>
        <location evidence="1">Membrane</location>
        <topology evidence="1">Multi-pass membrane protein</topology>
    </subcellularLocation>
</comment>
<evidence type="ECO:0000256" key="3">
    <source>
        <dbReference type="ARBA" id="ARBA00022989"/>
    </source>
</evidence>
<proteinExistence type="predicted"/>
<accession>A0A6J6M557</accession>
<dbReference type="Pfam" id="PF13515">
    <property type="entry name" value="FUSC_2"/>
    <property type="match status" value="1"/>
</dbReference>
<feature type="transmembrane region" description="Helical" evidence="5">
    <location>
        <begin position="37"/>
        <end position="61"/>
    </location>
</feature>
<keyword evidence="3 5" id="KW-1133">Transmembrane helix</keyword>
<evidence type="ECO:0000256" key="1">
    <source>
        <dbReference type="ARBA" id="ARBA00004141"/>
    </source>
</evidence>
<dbReference type="AlphaFoldDB" id="A0A6J6M557"/>
<reference evidence="7" key="1">
    <citation type="submission" date="2020-05" db="EMBL/GenBank/DDBJ databases">
        <authorList>
            <person name="Chiriac C."/>
            <person name="Salcher M."/>
            <person name="Ghai R."/>
            <person name="Kavagutti S V."/>
        </authorList>
    </citation>
    <scope>NUCLEOTIDE SEQUENCE</scope>
</reference>
<sequence>MGDFAFTNGGLVAAIVASLTVRISLHKSSREGFGQILGTAIGAGTALASVTLFGFGAVTVGVTVVMCSVAARALHLGEVASINVPVTALIVIGPGISENNAENRMISTLIGAGIAIIFSYFAHPKTPAGRTIDQIASLGNKAAKLLGVMSEGVAAGFTQEEAGNWLATARLLIEEVPRVRAQALEARTYAKWFPTAEKDEAEDLYSRGVAIEHTVVQVRTIARTLFDSAVEGGIPDSTQRKIAEALSAASFAISSDIDELLSDANAGENPQLTADMRMVGAELVDLLINESPQDDQDQIARSMSLVTNLDRIADSLDQTSPALHEVDTPDVPKGEKVLALSPLEQGREWRKRIRRVLPRGLRKYL</sequence>
<feature type="transmembrane region" description="Helical" evidence="5">
    <location>
        <begin position="6"/>
        <end position="25"/>
    </location>
</feature>
<dbReference type="GO" id="GO:0016020">
    <property type="term" value="C:membrane"/>
    <property type="evidence" value="ECO:0007669"/>
    <property type="project" value="UniProtKB-SubCell"/>
</dbReference>
<dbReference type="InterPro" id="IPR049453">
    <property type="entry name" value="Memb_transporter_dom"/>
</dbReference>
<evidence type="ECO:0000259" key="6">
    <source>
        <dbReference type="Pfam" id="PF13515"/>
    </source>
</evidence>
<gene>
    <name evidence="7" type="ORF">UFOPK2254_01133</name>
</gene>
<evidence type="ECO:0000256" key="5">
    <source>
        <dbReference type="SAM" id="Phobius"/>
    </source>
</evidence>
<keyword evidence="2 5" id="KW-0812">Transmembrane</keyword>
<organism evidence="7">
    <name type="scientific">freshwater metagenome</name>
    <dbReference type="NCBI Taxonomy" id="449393"/>
    <lineage>
        <taxon>unclassified sequences</taxon>
        <taxon>metagenomes</taxon>
        <taxon>ecological metagenomes</taxon>
    </lineage>
</organism>
<evidence type="ECO:0000256" key="4">
    <source>
        <dbReference type="ARBA" id="ARBA00023136"/>
    </source>
</evidence>
<evidence type="ECO:0000313" key="7">
    <source>
        <dbReference type="EMBL" id="CAB4668379.1"/>
    </source>
</evidence>
<dbReference type="EMBL" id="CAEZWO010000124">
    <property type="protein sequence ID" value="CAB4668379.1"/>
    <property type="molecule type" value="Genomic_DNA"/>
</dbReference>
<evidence type="ECO:0000256" key="2">
    <source>
        <dbReference type="ARBA" id="ARBA00022692"/>
    </source>
</evidence>
<name>A0A6J6M557_9ZZZZ</name>
<feature type="transmembrane region" description="Helical" evidence="5">
    <location>
        <begin position="105"/>
        <end position="122"/>
    </location>
</feature>
<feature type="transmembrane region" description="Helical" evidence="5">
    <location>
        <begin position="73"/>
        <end position="93"/>
    </location>
</feature>
<feature type="domain" description="Integral membrane bound transporter" evidence="6">
    <location>
        <begin position="10"/>
        <end position="118"/>
    </location>
</feature>
<protein>
    <submittedName>
        <fullName evidence="7">Unannotated protein</fullName>
    </submittedName>
</protein>
<keyword evidence="4 5" id="KW-0472">Membrane</keyword>